<organism evidence="3 4">
    <name type="scientific">Limnospira indica PCC 8005</name>
    <dbReference type="NCBI Taxonomy" id="376219"/>
    <lineage>
        <taxon>Bacteria</taxon>
        <taxon>Bacillati</taxon>
        <taxon>Cyanobacteriota</taxon>
        <taxon>Cyanophyceae</taxon>
        <taxon>Oscillatoriophycideae</taxon>
        <taxon>Oscillatoriales</taxon>
        <taxon>Sirenicapillariaceae</taxon>
        <taxon>Limnospira</taxon>
    </lineage>
</organism>
<accession>A0A9P1NX04</accession>
<evidence type="ECO:0000256" key="1">
    <source>
        <dbReference type="SAM" id="MobiDB-lite"/>
    </source>
</evidence>
<keyword evidence="2" id="KW-0472">Membrane</keyword>
<feature type="region of interest" description="Disordered" evidence="1">
    <location>
        <begin position="46"/>
        <end position="65"/>
    </location>
</feature>
<feature type="transmembrane region" description="Helical" evidence="2">
    <location>
        <begin position="144"/>
        <end position="168"/>
    </location>
</feature>
<dbReference type="AlphaFoldDB" id="A0A9P1NX04"/>
<evidence type="ECO:0000256" key="2">
    <source>
        <dbReference type="SAM" id="Phobius"/>
    </source>
</evidence>
<evidence type="ECO:0000313" key="4">
    <source>
        <dbReference type="Proteomes" id="UP000032946"/>
    </source>
</evidence>
<dbReference type="RefSeq" id="WP_006621295.1">
    <property type="nucleotide sequence ID" value="NZ_FO818640.1"/>
</dbReference>
<feature type="compositionally biased region" description="Low complexity" evidence="1">
    <location>
        <begin position="53"/>
        <end position="65"/>
    </location>
</feature>
<name>A0A9P1NX04_9CYAN</name>
<gene>
    <name evidence="3" type="ORF">ARTHRO_11079</name>
</gene>
<keyword evidence="4" id="KW-1185">Reference proteome</keyword>
<proteinExistence type="predicted"/>
<dbReference type="Proteomes" id="UP000032946">
    <property type="component" value="Chromosome"/>
</dbReference>
<evidence type="ECO:0000313" key="3">
    <source>
        <dbReference type="EMBL" id="CDM93406.1"/>
    </source>
</evidence>
<protein>
    <submittedName>
        <fullName evidence="3">Uncharacterized protein</fullName>
    </submittedName>
</protein>
<sequence>MNEVVILGLMVSSLGVEAVLAGSWLCQLQDEQQQEYEEEEEILTHYDSDNPNTTTIASSQSQISSPNHQDWEYKIVRAQRDLFRNPKTFEKLCQEEAIAGWVMVEKLDDRRIRFRRPSNYQPSQSDQVALIDPYRSSYGSSFNLMGLLTGFAFLIAIILPAYLGYILVSTTLNTRLPELPITPEITEDNESEDIEIPR</sequence>
<reference evidence="3 4" key="1">
    <citation type="submission" date="2014-02" db="EMBL/GenBank/DDBJ databases">
        <authorList>
            <person name="Genoscope - CEA"/>
        </authorList>
    </citation>
    <scope>NUCLEOTIDE SEQUENCE [LARGE SCALE GENOMIC DNA]</scope>
    <source>
        <strain evidence="3 4">PCC 8005</strain>
    </source>
</reference>
<keyword evidence="2" id="KW-0812">Transmembrane</keyword>
<keyword evidence="2" id="KW-1133">Transmembrane helix</keyword>
<dbReference type="EMBL" id="FO818640">
    <property type="protein sequence ID" value="CDM93406.1"/>
    <property type="molecule type" value="Genomic_DNA"/>
</dbReference>